<comment type="caution">
    <text evidence="1">The sequence shown here is derived from an EMBL/GenBank/DDBJ whole genome shotgun (WGS) entry which is preliminary data.</text>
</comment>
<accession>A0A561EXE2</accession>
<dbReference type="Pfam" id="PF13646">
    <property type="entry name" value="HEAT_2"/>
    <property type="match status" value="1"/>
</dbReference>
<organism evidence="1 2">
    <name type="scientific">Kitasatospora atroaurantiaca</name>
    <dbReference type="NCBI Taxonomy" id="285545"/>
    <lineage>
        <taxon>Bacteria</taxon>
        <taxon>Bacillati</taxon>
        <taxon>Actinomycetota</taxon>
        <taxon>Actinomycetes</taxon>
        <taxon>Kitasatosporales</taxon>
        <taxon>Streptomycetaceae</taxon>
        <taxon>Kitasatospora</taxon>
    </lineage>
</organism>
<evidence type="ECO:0000313" key="1">
    <source>
        <dbReference type="EMBL" id="TWE20269.1"/>
    </source>
</evidence>
<keyword evidence="2" id="KW-1185">Reference proteome</keyword>
<protein>
    <submittedName>
        <fullName evidence="1">HEAT repeat protein</fullName>
    </submittedName>
</protein>
<dbReference type="EMBL" id="VIVR01000001">
    <property type="protein sequence ID" value="TWE20269.1"/>
    <property type="molecule type" value="Genomic_DNA"/>
</dbReference>
<reference evidence="1 2" key="1">
    <citation type="submission" date="2019-06" db="EMBL/GenBank/DDBJ databases">
        <title>Sequencing the genomes of 1000 actinobacteria strains.</title>
        <authorList>
            <person name="Klenk H.-P."/>
        </authorList>
    </citation>
    <scope>NUCLEOTIDE SEQUENCE [LARGE SCALE GENOMIC DNA]</scope>
    <source>
        <strain evidence="1 2">DSM 41649</strain>
    </source>
</reference>
<evidence type="ECO:0000313" key="2">
    <source>
        <dbReference type="Proteomes" id="UP000318416"/>
    </source>
</evidence>
<proteinExistence type="predicted"/>
<dbReference type="AlphaFoldDB" id="A0A561EXE2"/>
<gene>
    <name evidence="1" type="ORF">FB465_5417</name>
</gene>
<name>A0A561EXE2_9ACTN</name>
<dbReference type="PROSITE" id="PS50077">
    <property type="entry name" value="HEAT_REPEAT"/>
    <property type="match status" value="1"/>
</dbReference>
<sequence>MTLDRRPPLDALDTVPWAELKHNYGSAADVPALLRTIAGPNAGEALEACDDLGNLLHHQGGWVCSAATAALPFLLALAADPTVSQRVGLVELATWLAETATTAQPRFVDDGWPAAWEQRRPVVLSLLADSDPAMRRAAIDLLARGGGPIRANLSCLLERWQHEEDRPTRLELLLALGAVAGQSKPDAQDVQTLLDDLLTDAQPSFRPAAVHAWGSLDPTAPARNLDLMLDVLTSPSAPAELESAWAGHNVGQVIARTYKLLAHDPASATEFVSRLAAPPADADVRRAALAQAGSLLSQWRSPTPSLLPLLAQSLEDPHPEVRLEAAHLLAALGRDAAPNADELAARLNDTGTGTRRSGTTVGDNALWGLTRLHDPRCLPGLVERLYATQKVFATHGSGYPRDSFYYPTLPGIHEVLIPLREYADVLLPSIRELMKHAVAVDDWEANRAFAQVLEAWGEAALPALPDLIPLLADQRIWQAAATALAAIGPGAADATSALQRCTEHATPNEQQTVAWAAWRIGGDPQPALELLGGAMTDDTVFHDTIRRLGELGPLAAPYADRLRHLVANSSSWTQAEAAIALWSVTGDTETTVPALEGILRPLADGRYLTVMLRAVRHLTRIGKLTTTAEAALRQALVFDGRLASSGSWRTFAEDKDIREAIRELLATARTNTARP</sequence>
<dbReference type="Gene3D" id="1.25.10.10">
    <property type="entry name" value="Leucine-rich Repeat Variant"/>
    <property type="match status" value="3"/>
</dbReference>
<dbReference type="InterPro" id="IPR011989">
    <property type="entry name" value="ARM-like"/>
</dbReference>
<dbReference type="InterPro" id="IPR021133">
    <property type="entry name" value="HEAT_type_2"/>
</dbReference>
<dbReference type="InterPro" id="IPR016024">
    <property type="entry name" value="ARM-type_fold"/>
</dbReference>
<dbReference type="RefSeq" id="WP_344015192.1">
    <property type="nucleotide sequence ID" value="NZ_BAAABR010000017.1"/>
</dbReference>
<dbReference type="Proteomes" id="UP000318416">
    <property type="component" value="Unassembled WGS sequence"/>
</dbReference>
<dbReference type="SUPFAM" id="SSF48371">
    <property type="entry name" value="ARM repeat"/>
    <property type="match status" value="1"/>
</dbReference>